<sequence>MIKDLAWLFGFMLRGTFRKRSSWMLYLGLPVVGVLTSVLLYSGTQSPPLRVAIVNEDGAARIAADTAAYVGGLREVQVQELGREEAKKEIASGSLDVALLLEPGFSAAAAAGHPQGIALESVKGASVTAYVKSMLDAYLSNVAAISRAADGDGAAFEAMYAAYRDGAFKLTAESARDTSVARSMSAQAIGFLILFMLMSAVNLSEMLLKSRENRTYLRILSSPVPAGTYVLANTLVNLSVMAVQIALALGVMRFGFGIDAGMPLAELGALLLLFGLVSVSLSLAIVAFSRSSAMASALSNFIITPSCLLAGCFFPASIMPETIRRIGDFMPQRWVLTSIDALQSGQYADIPLHIAVLLAFALVFFLAAAFKLGRSDDTRSFV</sequence>
<organism evidence="10 11">
    <name type="scientific">Paenibacillus pasadenensis</name>
    <dbReference type="NCBI Taxonomy" id="217090"/>
    <lineage>
        <taxon>Bacteria</taxon>
        <taxon>Bacillati</taxon>
        <taxon>Bacillota</taxon>
        <taxon>Bacilli</taxon>
        <taxon>Bacillales</taxon>
        <taxon>Paenibacillaceae</taxon>
        <taxon>Paenibacillus</taxon>
    </lineage>
</organism>
<evidence type="ECO:0000256" key="2">
    <source>
        <dbReference type="ARBA" id="ARBA00007783"/>
    </source>
</evidence>
<evidence type="ECO:0000256" key="6">
    <source>
        <dbReference type="ARBA" id="ARBA00022989"/>
    </source>
</evidence>
<feature type="transmembrane region" description="Helical" evidence="8">
    <location>
        <begin position="188"/>
        <end position="208"/>
    </location>
</feature>
<feature type="transmembrane region" description="Helical" evidence="8">
    <location>
        <begin position="350"/>
        <end position="370"/>
    </location>
</feature>
<keyword evidence="4" id="KW-1003">Cell membrane</keyword>
<keyword evidence="7 8" id="KW-0472">Membrane</keyword>
<comment type="subcellular location">
    <subcellularLocation>
        <location evidence="1">Cell membrane</location>
        <topology evidence="1">Multi-pass membrane protein</topology>
    </subcellularLocation>
</comment>
<dbReference type="InterPro" id="IPR013525">
    <property type="entry name" value="ABC2_TM"/>
</dbReference>
<keyword evidence="5 8" id="KW-0812">Transmembrane</keyword>
<protein>
    <submittedName>
        <fullName evidence="10">Streptolysin S export transmembrane permease (SagI)</fullName>
    </submittedName>
</protein>
<feature type="transmembrane region" description="Helical" evidence="8">
    <location>
        <begin position="300"/>
        <end position="319"/>
    </location>
</feature>
<dbReference type="Pfam" id="PF12698">
    <property type="entry name" value="ABC2_membrane_3"/>
    <property type="match status" value="1"/>
</dbReference>
<dbReference type="InterPro" id="IPR051449">
    <property type="entry name" value="ABC-2_transporter_component"/>
</dbReference>
<evidence type="ECO:0000256" key="3">
    <source>
        <dbReference type="ARBA" id="ARBA00022448"/>
    </source>
</evidence>
<evidence type="ECO:0000313" key="11">
    <source>
        <dbReference type="Proteomes" id="UP000234789"/>
    </source>
</evidence>
<dbReference type="EMBL" id="NFEZ01000001">
    <property type="protein sequence ID" value="PLT48462.1"/>
    <property type="molecule type" value="Genomic_DNA"/>
</dbReference>
<evidence type="ECO:0000256" key="8">
    <source>
        <dbReference type="SAM" id="Phobius"/>
    </source>
</evidence>
<dbReference type="Proteomes" id="UP000234789">
    <property type="component" value="Unassembled WGS sequence"/>
</dbReference>
<dbReference type="PANTHER" id="PTHR30294:SF45">
    <property type="entry name" value="LINEARMYCIN RESISTANCE PERMEASE PROTEIN LNRN"/>
    <property type="match status" value="1"/>
</dbReference>
<evidence type="ECO:0000313" key="10">
    <source>
        <dbReference type="EMBL" id="PLT48462.1"/>
    </source>
</evidence>
<keyword evidence="3" id="KW-0813">Transport</keyword>
<evidence type="ECO:0000256" key="1">
    <source>
        <dbReference type="ARBA" id="ARBA00004651"/>
    </source>
</evidence>
<feature type="transmembrane region" description="Helical" evidence="8">
    <location>
        <begin position="229"/>
        <end position="255"/>
    </location>
</feature>
<comment type="caution">
    <text evidence="10">The sequence shown here is derived from an EMBL/GenBank/DDBJ whole genome shotgun (WGS) entry which is preliminary data.</text>
</comment>
<dbReference type="Gene3D" id="3.40.1710.10">
    <property type="entry name" value="abc type-2 transporter like domain"/>
    <property type="match status" value="1"/>
</dbReference>
<dbReference type="GO" id="GO:0005886">
    <property type="term" value="C:plasma membrane"/>
    <property type="evidence" value="ECO:0007669"/>
    <property type="project" value="UniProtKB-SubCell"/>
</dbReference>
<gene>
    <name evidence="10" type="ORF">B8V81_0594</name>
</gene>
<proteinExistence type="inferred from homology"/>
<reference evidence="10 11" key="1">
    <citation type="submission" date="2017-05" db="EMBL/GenBank/DDBJ databases">
        <title>Functional genome analysis of Paenibacillus pasadenensis strain R16: insights on endophytic life style and antifungal activity.</title>
        <authorList>
            <person name="Passera A."/>
            <person name="Marcolungo L."/>
            <person name="Casati P."/>
            <person name="Brasca M."/>
            <person name="Quaglino F."/>
            <person name="Delledonne M."/>
        </authorList>
    </citation>
    <scope>NUCLEOTIDE SEQUENCE [LARGE SCALE GENOMIC DNA]</scope>
    <source>
        <strain evidence="10 11">R16</strain>
    </source>
</reference>
<name>A0A2N5NDR6_9BACL</name>
<dbReference type="OrthoDB" id="266913at2"/>
<feature type="transmembrane region" description="Helical" evidence="8">
    <location>
        <begin position="267"/>
        <end position="288"/>
    </location>
</feature>
<dbReference type="RefSeq" id="WP_052333256.1">
    <property type="nucleotide sequence ID" value="NZ_BIMM01000023.1"/>
</dbReference>
<evidence type="ECO:0000256" key="4">
    <source>
        <dbReference type="ARBA" id="ARBA00022475"/>
    </source>
</evidence>
<evidence type="ECO:0000259" key="9">
    <source>
        <dbReference type="PROSITE" id="PS51012"/>
    </source>
</evidence>
<feature type="transmembrane region" description="Helical" evidence="8">
    <location>
        <begin position="21"/>
        <end position="41"/>
    </location>
</feature>
<keyword evidence="6 8" id="KW-1133">Transmembrane helix</keyword>
<dbReference type="InterPro" id="IPR047817">
    <property type="entry name" value="ABC2_TM_bact-type"/>
</dbReference>
<comment type="similarity">
    <text evidence="2">Belongs to the ABC-2 integral membrane protein family.</text>
</comment>
<accession>A0A2N5NDR6</accession>
<keyword evidence="11" id="KW-1185">Reference proteome</keyword>
<evidence type="ECO:0000256" key="7">
    <source>
        <dbReference type="ARBA" id="ARBA00023136"/>
    </source>
</evidence>
<dbReference type="GO" id="GO:0140359">
    <property type="term" value="F:ABC-type transporter activity"/>
    <property type="evidence" value="ECO:0007669"/>
    <property type="project" value="InterPro"/>
</dbReference>
<dbReference type="PANTHER" id="PTHR30294">
    <property type="entry name" value="MEMBRANE COMPONENT OF ABC TRANSPORTER YHHJ-RELATED"/>
    <property type="match status" value="1"/>
</dbReference>
<feature type="domain" description="ABC transmembrane type-2" evidence="9">
    <location>
        <begin position="152"/>
        <end position="375"/>
    </location>
</feature>
<evidence type="ECO:0000256" key="5">
    <source>
        <dbReference type="ARBA" id="ARBA00022692"/>
    </source>
</evidence>
<dbReference type="PROSITE" id="PS51012">
    <property type="entry name" value="ABC_TM2"/>
    <property type="match status" value="1"/>
</dbReference>
<dbReference type="AlphaFoldDB" id="A0A2N5NDR6"/>